<dbReference type="AlphaFoldDB" id="A0AAN6EU81"/>
<dbReference type="Proteomes" id="UP001161757">
    <property type="component" value="Unassembled WGS sequence"/>
</dbReference>
<feature type="compositionally biased region" description="Basic and acidic residues" evidence="1">
    <location>
        <begin position="219"/>
        <end position="237"/>
    </location>
</feature>
<gene>
    <name evidence="2" type="ORF">HRR80_004694</name>
</gene>
<evidence type="ECO:0000313" key="3">
    <source>
        <dbReference type="Proteomes" id="UP001161757"/>
    </source>
</evidence>
<protein>
    <submittedName>
        <fullName evidence="2">Uncharacterized protein</fullName>
    </submittedName>
</protein>
<feature type="region of interest" description="Disordered" evidence="1">
    <location>
        <begin position="111"/>
        <end position="149"/>
    </location>
</feature>
<name>A0AAN6EU81_EXODE</name>
<feature type="compositionally biased region" description="Low complexity" evidence="1">
    <location>
        <begin position="123"/>
        <end position="136"/>
    </location>
</feature>
<evidence type="ECO:0000256" key="1">
    <source>
        <dbReference type="SAM" id="MobiDB-lite"/>
    </source>
</evidence>
<feature type="region of interest" description="Disordered" evidence="1">
    <location>
        <begin position="44"/>
        <end position="68"/>
    </location>
</feature>
<reference evidence="2" key="1">
    <citation type="submission" date="2023-01" db="EMBL/GenBank/DDBJ databases">
        <title>Exophiala dermititidis isolated from Cystic Fibrosis Patient.</title>
        <authorList>
            <person name="Kurbessoian T."/>
            <person name="Crocker A."/>
            <person name="Murante D."/>
            <person name="Hogan D.A."/>
            <person name="Stajich J.E."/>
        </authorList>
    </citation>
    <scope>NUCLEOTIDE SEQUENCE</scope>
    <source>
        <strain evidence="2">Ex8</strain>
    </source>
</reference>
<proteinExistence type="predicted"/>
<comment type="caution">
    <text evidence="2">The sequence shown here is derived from an EMBL/GenBank/DDBJ whole genome shotgun (WGS) entry which is preliminary data.</text>
</comment>
<feature type="compositionally biased region" description="Polar residues" evidence="1">
    <location>
        <begin position="44"/>
        <end position="65"/>
    </location>
</feature>
<organism evidence="2 3">
    <name type="scientific">Exophiala dermatitidis</name>
    <name type="common">Black yeast-like fungus</name>
    <name type="synonym">Wangiella dermatitidis</name>
    <dbReference type="NCBI Taxonomy" id="5970"/>
    <lineage>
        <taxon>Eukaryota</taxon>
        <taxon>Fungi</taxon>
        <taxon>Dikarya</taxon>
        <taxon>Ascomycota</taxon>
        <taxon>Pezizomycotina</taxon>
        <taxon>Eurotiomycetes</taxon>
        <taxon>Chaetothyriomycetidae</taxon>
        <taxon>Chaetothyriales</taxon>
        <taxon>Herpotrichiellaceae</taxon>
        <taxon>Exophiala</taxon>
    </lineage>
</organism>
<feature type="region of interest" description="Disordered" evidence="1">
    <location>
        <begin position="286"/>
        <end position="324"/>
    </location>
</feature>
<feature type="compositionally biased region" description="Low complexity" evidence="1">
    <location>
        <begin position="292"/>
        <end position="303"/>
    </location>
</feature>
<dbReference type="EMBL" id="JAJGCB010000008">
    <property type="protein sequence ID" value="KAJ8991353.1"/>
    <property type="molecule type" value="Genomic_DNA"/>
</dbReference>
<evidence type="ECO:0000313" key="2">
    <source>
        <dbReference type="EMBL" id="KAJ8991353.1"/>
    </source>
</evidence>
<sequence>MSRQLNLHLLRKSDTVDLKARTLGLAGRGIHKHKQTPRHTGRITTNITADTGSTTTDSKPTSTQLSRHRVRSQLSQRMKWATITETATGIDPDTIPETIPTLRHAVREESLYSSLRDEPDTPTPTTSTNTTDTPGSPTRPPWDENPSTAEPAKYLNTARRTFIRRTLAQGPISTTTSSGIKELSTSYERIAYIEHHTSLTTGHLLPPRPDFFFSVGEPDPTRTHWTDRSPPPRHEAVPEWYKGETSTIKTAQDWKKAGETVRGNPKLIWKKFVKKRVVKRLKTEMALESSRSRAGSASPSRSGSGSGSGSGVTRRLTPGSPGLMTAMRRLEEAKALKESLKRAR</sequence>
<feature type="region of interest" description="Disordered" evidence="1">
    <location>
        <begin position="214"/>
        <end position="237"/>
    </location>
</feature>
<accession>A0AAN6EU81</accession>